<accession>A0A3S0QF33</accession>
<dbReference type="CDD" id="cd01449">
    <property type="entry name" value="TST_Repeat_2"/>
    <property type="match status" value="1"/>
</dbReference>
<dbReference type="InterPro" id="IPR001763">
    <property type="entry name" value="Rhodanese-like_dom"/>
</dbReference>
<dbReference type="AlphaFoldDB" id="A0A3S0QF33"/>
<dbReference type="Gene3D" id="3.40.250.10">
    <property type="entry name" value="Rhodanese-like domain"/>
    <property type="match status" value="2"/>
</dbReference>
<reference evidence="4 5" key="1">
    <citation type="submission" date="2018-12" db="EMBL/GenBank/DDBJ databases">
        <title>Vibrio sp. isolated from China Sea.</title>
        <authorList>
            <person name="Li Y."/>
        </authorList>
    </citation>
    <scope>NUCLEOTIDE SEQUENCE [LARGE SCALE GENOMIC DNA]</scope>
    <source>
        <strain evidence="4 5">BEI207</strain>
    </source>
</reference>
<dbReference type="Proteomes" id="UP000268973">
    <property type="component" value="Unassembled WGS sequence"/>
</dbReference>
<evidence type="ECO:0000313" key="4">
    <source>
        <dbReference type="EMBL" id="RTZ17451.1"/>
    </source>
</evidence>
<evidence type="ECO:0000256" key="1">
    <source>
        <dbReference type="ARBA" id="ARBA00022679"/>
    </source>
</evidence>
<evidence type="ECO:0000313" key="5">
    <source>
        <dbReference type="Proteomes" id="UP000268973"/>
    </source>
</evidence>
<dbReference type="SMART" id="SM00450">
    <property type="entry name" value="RHOD"/>
    <property type="match status" value="2"/>
</dbReference>
<dbReference type="InterPro" id="IPR045078">
    <property type="entry name" value="TST/MPST-like"/>
</dbReference>
<keyword evidence="1 4" id="KW-0808">Transferase</keyword>
<dbReference type="Pfam" id="PF00581">
    <property type="entry name" value="Rhodanese"/>
    <property type="match status" value="2"/>
</dbReference>
<dbReference type="CDD" id="cd01448">
    <property type="entry name" value="TST_Repeat_1"/>
    <property type="match status" value="1"/>
</dbReference>
<dbReference type="EMBL" id="RXZH01000001">
    <property type="protein sequence ID" value="RTZ17451.1"/>
    <property type="molecule type" value="Genomic_DNA"/>
</dbReference>
<comment type="caution">
    <text evidence="4">The sequence shown here is derived from an EMBL/GenBank/DDBJ whole genome shotgun (WGS) entry which is preliminary data.</text>
</comment>
<organism evidence="4 5">
    <name type="scientific">Vibrio aquaticus</name>
    <dbReference type="NCBI Taxonomy" id="2496559"/>
    <lineage>
        <taxon>Bacteria</taxon>
        <taxon>Pseudomonadati</taxon>
        <taxon>Pseudomonadota</taxon>
        <taxon>Gammaproteobacteria</taxon>
        <taxon>Vibrionales</taxon>
        <taxon>Vibrionaceae</taxon>
        <taxon>Vibrio</taxon>
    </lineage>
</organism>
<sequence length="281" mass="31446">MPHPLITPQWLNEQIISNPNLVILDSSIDFQIPGEVEKDKVNLIPNTLRFDYDKDFCDPNNPLPHMMPSEQRFNELAQTLGINNESTIVVYDNSGTFASPRAWWMFKAMGHKNVHILNGGLTEWKAHGFNVVQKYATVASQGNFNGTLNSQYFVSADYVLSQIDNPESLTVDARSKARFDSKVPEPRAGLRSGHIPHSTCLPFARLMDKHKLKPVKQLEPILSKALSQDVKETLFSCGSGVTACIVLLAAHVVGYEGLHIYDGSWTEWGAESQLPLEQTER</sequence>
<evidence type="ECO:0000256" key="2">
    <source>
        <dbReference type="ARBA" id="ARBA00022737"/>
    </source>
</evidence>
<dbReference type="InterPro" id="IPR036873">
    <property type="entry name" value="Rhodanese-like_dom_sf"/>
</dbReference>
<keyword evidence="5" id="KW-1185">Reference proteome</keyword>
<dbReference type="FunFam" id="3.40.250.10:FF:000001">
    <property type="entry name" value="Sulfurtransferase"/>
    <property type="match status" value="1"/>
</dbReference>
<evidence type="ECO:0000259" key="3">
    <source>
        <dbReference type="PROSITE" id="PS50206"/>
    </source>
</evidence>
<dbReference type="GO" id="GO:0004792">
    <property type="term" value="F:thiosulfate-cyanide sulfurtransferase activity"/>
    <property type="evidence" value="ECO:0007669"/>
    <property type="project" value="TreeGrafter"/>
</dbReference>
<feature type="domain" description="Rhodanese" evidence="3">
    <location>
        <begin position="164"/>
        <end position="277"/>
    </location>
</feature>
<dbReference type="PROSITE" id="PS50206">
    <property type="entry name" value="RHODANESE_3"/>
    <property type="match status" value="2"/>
</dbReference>
<dbReference type="PANTHER" id="PTHR11364">
    <property type="entry name" value="THIOSULFATE SULFERTANSFERASE"/>
    <property type="match status" value="1"/>
</dbReference>
<feature type="domain" description="Rhodanese" evidence="3">
    <location>
        <begin position="17"/>
        <end position="133"/>
    </location>
</feature>
<dbReference type="RefSeq" id="WP_126572207.1">
    <property type="nucleotide sequence ID" value="NZ_RXZH01000001.1"/>
</dbReference>
<dbReference type="PANTHER" id="PTHR11364:SF27">
    <property type="entry name" value="SULFURTRANSFERASE"/>
    <property type="match status" value="1"/>
</dbReference>
<name>A0A3S0QF33_9VIBR</name>
<dbReference type="OrthoDB" id="9781034at2"/>
<protein>
    <submittedName>
        <fullName evidence="4">Sulfurtransferase</fullName>
    </submittedName>
</protein>
<proteinExistence type="predicted"/>
<keyword evidence="2" id="KW-0677">Repeat</keyword>
<gene>
    <name evidence="4" type="ORF">EJ063_01320</name>
</gene>
<dbReference type="SUPFAM" id="SSF52821">
    <property type="entry name" value="Rhodanese/Cell cycle control phosphatase"/>
    <property type="match status" value="2"/>
</dbReference>